<dbReference type="InterPro" id="IPR050515">
    <property type="entry name" value="Beta-lactam/transpept"/>
</dbReference>
<dbReference type="Gene3D" id="3.30.1390.30">
    <property type="entry name" value="Penicillin-binding protein 2a, domain 3"/>
    <property type="match status" value="1"/>
</dbReference>
<dbReference type="InterPro" id="IPR001460">
    <property type="entry name" value="PCN-bd_Tpept"/>
</dbReference>
<proteinExistence type="predicted"/>
<accession>A0ABR7LJG1</accession>
<dbReference type="InterPro" id="IPR012338">
    <property type="entry name" value="Beta-lactam/transpept-like"/>
</dbReference>
<gene>
    <name evidence="4" type="ORF">HKK74_05240</name>
</gene>
<name>A0ABR7LJG1_9ACTN</name>
<dbReference type="SUPFAM" id="SSF56601">
    <property type="entry name" value="beta-lactamase/transpeptidase-like"/>
    <property type="match status" value="1"/>
</dbReference>
<dbReference type="PANTHER" id="PTHR30627:SF24">
    <property type="entry name" value="PENICILLIN-BINDING PROTEIN 4B"/>
    <property type="match status" value="1"/>
</dbReference>
<organism evidence="4 5">
    <name type="scientific">Actinomadura alba</name>
    <dbReference type="NCBI Taxonomy" id="406431"/>
    <lineage>
        <taxon>Bacteria</taxon>
        <taxon>Bacillati</taxon>
        <taxon>Actinomycetota</taxon>
        <taxon>Actinomycetes</taxon>
        <taxon>Streptosporangiales</taxon>
        <taxon>Thermomonosporaceae</taxon>
        <taxon>Actinomadura</taxon>
    </lineage>
</organism>
<keyword evidence="5" id="KW-1185">Reference proteome</keyword>
<feature type="domain" description="NTF2-like N-terminal transpeptidase" evidence="3">
    <location>
        <begin position="34"/>
        <end position="139"/>
    </location>
</feature>
<dbReference type="InterPro" id="IPR036138">
    <property type="entry name" value="PBP_dimer_sf"/>
</dbReference>
<evidence type="ECO:0000313" key="5">
    <source>
        <dbReference type="Proteomes" id="UP000805614"/>
    </source>
</evidence>
<dbReference type="Proteomes" id="UP000805614">
    <property type="component" value="Unassembled WGS sequence"/>
</dbReference>
<dbReference type="Gene3D" id="3.40.710.10">
    <property type="entry name" value="DD-peptidase/beta-lactamase superfamily"/>
    <property type="match status" value="1"/>
</dbReference>
<dbReference type="SUPFAM" id="SSF56519">
    <property type="entry name" value="Penicillin binding protein dimerisation domain"/>
    <property type="match status" value="1"/>
</dbReference>
<dbReference type="Pfam" id="PF05223">
    <property type="entry name" value="MecA_N"/>
    <property type="match status" value="1"/>
</dbReference>
<reference evidence="4 5" key="1">
    <citation type="submission" date="2020-06" db="EMBL/GenBank/DDBJ databases">
        <title>Actinomadura xiongansis sp. nov., isolated from soil of Baiyangdian.</title>
        <authorList>
            <person name="Zhang X."/>
        </authorList>
    </citation>
    <scope>NUCLEOTIDE SEQUENCE [LARGE SCALE GENOMIC DNA]</scope>
    <source>
        <strain evidence="4 5">HBUM206468</strain>
    </source>
</reference>
<evidence type="ECO:0000256" key="1">
    <source>
        <dbReference type="SAM" id="SignalP"/>
    </source>
</evidence>
<keyword evidence="1" id="KW-0732">Signal</keyword>
<dbReference type="SUPFAM" id="SSF54427">
    <property type="entry name" value="NTF2-like"/>
    <property type="match status" value="1"/>
</dbReference>
<dbReference type="Pfam" id="PF00905">
    <property type="entry name" value="Transpeptidase"/>
    <property type="match status" value="1"/>
</dbReference>
<dbReference type="InterPro" id="IPR007887">
    <property type="entry name" value="MecA_N"/>
</dbReference>
<sequence length="614" mass="65970">MRSMFRRAVSAAVSALLVGTTATACFAEPSVLPTVRDFLIAWQVGNYQAAARHTTGNPAAVRAALAQITDQLDAASLRLRMGQIRKKGNEANARFEVKVDLGENGEPWQYLGQMNLRRIDGEWKVVWSPSIVHPDLGEGERLAIVTESPPRGEVQAVNGGTLLQTVRADIFGVYPGAVRNIPRTINQLARDTRLDSERLIGRVRSAPPNEFLPLVTLQQPLNYNLGLKLRRIDGLAVRTIDAEIAPRVSAELVGRLGPATSARLQEVGAPYQPGDTIGVSGLQMLYQRRLAGIPAVKVVIEDREGKQEVLREWRGQSSAHVRTTLKSSAQLKAERTLAQLRFPASLVAVHRTTGEILAVANHGTGQDNRAMEGSYPPGLTFGIVSAEALMLKGMGANKQTDCPATTKVDGQTFTNPGPARGKSTFQMNFAFSCATTLASLSKSVDTDTLMREIDRFGVGKQWGLPVPAFSGSVPRPRNDAEKANIMLGQGGVRVSPLTMALVAGAADSGTWRPPTLLSDPAVPRTLQAQPLEPDGFQDLRLLTRRSVFQGTAKAARVPGGATVYGVSAAVNYTDGGQQKTVSWFVGSQGEYAFAIAIEGKASAAQLARRFLTLP</sequence>
<protein>
    <submittedName>
        <fullName evidence="4">NTF2 domain-containing protein transpeptidase</fullName>
    </submittedName>
</protein>
<dbReference type="InterPro" id="IPR032710">
    <property type="entry name" value="NTF2-like_dom_sf"/>
</dbReference>
<feature type="signal peptide" evidence="1">
    <location>
        <begin position="1"/>
        <end position="27"/>
    </location>
</feature>
<dbReference type="PROSITE" id="PS51257">
    <property type="entry name" value="PROKAR_LIPOPROTEIN"/>
    <property type="match status" value="1"/>
</dbReference>
<dbReference type="Gene3D" id="3.90.1310.10">
    <property type="entry name" value="Penicillin-binding protein 2a (Domain 2)"/>
    <property type="match status" value="1"/>
</dbReference>
<comment type="caution">
    <text evidence="4">The sequence shown here is derived from an EMBL/GenBank/DDBJ whole genome shotgun (WGS) entry which is preliminary data.</text>
</comment>
<dbReference type="EMBL" id="JABVEC010000002">
    <property type="protein sequence ID" value="MBC6464904.1"/>
    <property type="molecule type" value="Genomic_DNA"/>
</dbReference>
<dbReference type="RefSeq" id="WP_187241865.1">
    <property type="nucleotide sequence ID" value="NZ_BAAAOK010000008.1"/>
</dbReference>
<evidence type="ECO:0000313" key="4">
    <source>
        <dbReference type="EMBL" id="MBC6464904.1"/>
    </source>
</evidence>
<dbReference type="PANTHER" id="PTHR30627">
    <property type="entry name" value="PEPTIDOGLYCAN D,D-TRANSPEPTIDASE"/>
    <property type="match status" value="1"/>
</dbReference>
<evidence type="ECO:0000259" key="3">
    <source>
        <dbReference type="Pfam" id="PF05223"/>
    </source>
</evidence>
<feature type="domain" description="Penicillin-binding protein transpeptidase" evidence="2">
    <location>
        <begin position="345"/>
        <end position="602"/>
    </location>
</feature>
<feature type="chain" id="PRO_5047170619" evidence="1">
    <location>
        <begin position="28"/>
        <end position="614"/>
    </location>
</feature>
<evidence type="ECO:0000259" key="2">
    <source>
        <dbReference type="Pfam" id="PF00905"/>
    </source>
</evidence>